<dbReference type="Proteomes" id="UP001627154">
    <property type="component" value="Unassembled WGS sequence"/>
</dbReference>
<evidence type="ECO:0000256" key="4">
    <source>
        <dbReference type="SAM" id="MobiDB-lite"/>
    </source>
</evidence>
<dbReference type="EMBL" id="JBJJXI010000002">
    <property type="protein sequence ID" value="KAL3407989.1"/>
    <property type="molecule type" value="Genomic_DNA"/>
</dbReference>
<dbReference type="Gene3D" id="3.30.710.10">
    <property type="entry name" value="Potassium Channel Kv1.1, Chain A"/>
    <property type="match status" value="1"/>
</dbReference>
<evidence type="ECO:0000313" key="6">
    <source>
        <dbReference type="EMBL" id="KAL3407989.1"/>
    </source>
</evidence>
<name>A0ABD2XUS2_9HYME</name>
<dbReference type="InterPro" id="IPR011333">
    <property type="entry name" value="SKP1/BTB/POZ_sf"/>
</dbReference>
<reference evidence="6 7" key="1">
    <citation type="journal article" date="2024" name="bioRxiv">
        <title>A reference genome for Trichogramma kaykai: A tiny desert-dwelling parasitoid wasp with competing sex-ratio distorters.</title>
        <authorList>
            <person name="Culotta J."/>
            <person name="Lindsey A.R."/>
        </authorList>
    </citation>
    <scope>NUCLEOTIDE SEQUENCE [LARGE SCALE GENOMIC DNA]</scope>
    <source>
        <strain evidence="6 7">KSX58</strain>
    </source>
</reference>
<dbReference type="PIRSF" id="PIRSF028729">
    <property type="entry name" value="E3_ubiquit_lig_SCF_Skp"/>
    <property type="match status" value="1"/>
</dbReference>
<dbReference type="SUPFAM" id="SSF81382">
    <property type="entry name" value="Skp1 dimerisation domain-like"/>
    <property type="match status" value="1"/>
</dbReference>
<dbReference type="PANTHER" id="PTHR11165">
    <property type="entry name" value="SKP1"/>
    <property type="match status" value="1"/>
</dbReference>
<accession>A0ABD2XUS2</accession>
<feature type="region of interest" description="Disordered" evidence="4">
    <location>
        <begin position="63"/>
        <end position="85"/>
    </location>
</feature>
<feature type="domain" description="SKP1 component POZ" evidence="5">
    <location>
        <begin position="3"/>
        <end position="65"/>
    </location>
</feature>
<evidence type="ECO:0000313" key="7">
    <source>
        <dbReference type="Proteomes" id="UP001627154"/>
    </source>
</evidence>
<sequence length="154" mass="17823">MSIIRLKSNDGVIFEVELAIAKRSSVIHEMLESLGDEDLEEPLVLSEVNSDILKMVIEFASHHKNDPMPDKNNKQDKEKNRKTKRLHRRIESLDRISDWDKEFLKIDIDTLFDLIKAANFLNMTDLLQLACKKASTLAIGTNPHQIFKNYTFQN</sequence>
<comment type="pathway">
    <text evidence="3">Protein modification; protein ubiquitination.</text>
</comment>
<evidence type="ECO:0000256" key="1">
    <source>
        <dbReference type="ARBA" id="ARBA00009993"/>
    </source>
</evidence>
<keyword evidence="7" id="KW-1185">Reference proteome</keyword>
<proteinExistence type="inferred from homology"/>
<dbReference type="InterPro" id="IPR016897">
    <property type="entry name" value="SKP1"/>
</dbReference>
<protein>
    <recommendedName>
        <fullName evidence="5">SKP1 component POZ domain-containing protein</fullName>
    </recommendedName>
</protein>
<gene>
    <name evidence="6" type="ORF">TKK_000231</name>
</gene>
<dbReference type="InterPro" id="IPR001232">
    <property type="entry name" value="SKP1-like"/>
</dbReference>
<feature type="compositionally biased region" description="Basic and acidic residues" evidence="4">
    <location>
        <begin position="63"/>
        <end position="79"/>
    </location>
</feature>
<dbReference type="SMART" id="SM00512">
    <property type="entry name" value="Skp1"/>
    <property type="match status" value="1"/>
</dbReference>
<dbReference type="Pfam" id="PF03931">
    <property type="entry name" value="Skp1_POZ"/>
    <property type="match status" value="1"/>
</dbReference>
<dbReference type="AlphaFoldDB" id="A0ABD2XUS2"/>
<comment type="caution">
    <text evidence="6">The sequence shown here is derived from an EMBL/GenBank/DDBJ whole genome shotgun (WGS) entry which is preliminary data.</text>
</comment>
<evidence type="ECO:0000256" key="3">
    <source>
        <dbReference type="PIRNR" id="PIRNR028729"/>
    </source>
</evidence>
<comment type="similarity">
    <text evidence="1 3">Belongs to the SKP1 family.</text>
</comment>
<evidence type="ECO:0000256" key="2">
    <source>
        <dbReference type="ARBA" id="ARBA00022786"/>
    </source>
</evidence>
<evidence type="ECO:0000259" key="5">
    <source>
        <dbReference type="Pfam" id="PF03931"/>
    </source>
</evidence>
<dbReference type="SUPFAM" id="SSF54695">
    <property type="entry name" value="POZ domain"/>
    <property type="match status" value="1"/>
</dbReference>
<dbReference type="InterPro" id="IPR036296">
    <property type="entry name" value="SKP1-like_dim_sf"/>
</dbReference>
<keyword evidence="2 3" id="KW-0833">Ubl conjugation pathway</keyword>
<organism evidence="6 7">
    <name type="scientific">Trichogramma kaykai</name>
    <dbReference type="NCBI Taxonomy" id="54128"/>
    <lineage>
        <taxon>Eukaryota</taxon>
        <taxon>Metazoa</taxon>
        <taxon>Ecdysozoa</taxon>
        <taxon>Arthropoda</taxon>
        <taxon>Hexapoda</taxon>
        <taxon>Insecta</taxon>
        <taxon>Pterygota</taxon>
        <taxon>Neoptera</taxon>
        <taxon>Endopterygota</taxon>
        <taxon>Hymenoptera</taxon>
        <taxon>Apocrita</taxon>
        <taxon>Proctotrupomorpha</taxon>
        <taxon>Chalcidoidea</taxon>
        <taxon>Trichogrammatidae</taxon>
        <taxon>Trichogramma</taxon>
    </lineage>
</organism>
<dbReference type="InterPro" id="IPR016073">
    <property type="entry name" value="Skp1_comp_POZ"/>
</dbReference>
<dbReference type="CDD" id="cd18322">
    <property type="entry name" value="BTB_POZ_SKP1"/>
    <property type="match status" value="1"/>
</dbReference>